<keyword evidence="2" id="KW-1185">Reference proteome</keyword>
<protein>
    <submittedName>
        <fullName evidence="1">Uncharacterized protein</fullName>
    </submittedName>
</protein>
<organism evidence="1 2">
    <name type="scientific">Hyalomma asiaticum</name>
    <name type="common">Tick</name>
    <dbReference type="NCBI Taxonomy" id="266040"/>
    <lineage>
        <taxon>Eukaryota</taxon>
        <taxon>Metazoa</taxon>
        <taxon>Ecdysozoa</taxon>
        <taxon>Arthropoda</taxon>
        <taxon>Chelicerata</taxon>
        <taxon>Arachnida</taxon>
        <taxon>Acari</taxon>
        <taxon>Parasitiformes</taxon>
        <taxon>Ixodida</taxon>
        <taxon>Ixodoidea</taxon>
        <taxon>Ixodidae</taxon>
        <taxon>Hyalomminae</taxon>
        <taxon>Hyalomma</taxon>
    </lineage>
</organism>
<sequence length="295" mass="31061">MNLSQVKAALLCAAFSFCLGGTPRLGSRAFVLFKNLPNPKQQQQNHQQQQQQAQQVQANGYGPAMVPSVYPVNPMFPRGPVFPHPPPFLQHVHPFLPYGPHMQPIQPIQMFPIHGPGLIQAPMSLPPPVHPLVTPIQIHTLAGNTGGNVATGLAATLPTSLANAISGGGTISAGPTYLIQELRHHNTPSSSTKSQTNPSPGSSNLNNQPPEKILFLKDIKAFSAPIPAAKNKKLLLPAQQDSFKNLGPEILPPIVLNANTLAQLGLGGLSGPVTGGLLPDGGPDGLHLKGGNAIW</sequence>
<dbReference type="Proteomes" id="UP000821845">
    <property type="component" value="Chromosome 1"/>
</dbReference>
<name>A0ACB7TMK1_HYAAI</name>
<accession>A0ACB7TMK1</accession>
<evidence type="ECO:0000313" key="1">
    <source>
        <dbReference type="EMBL" id="KAH6948145.1"/>
    </source>
</evidence>
<evidence type="ECO:0000313" key="2">
    <source>
        <dbReference type="Proteomes" id="UP000821845"/>
    </source>
</evidence>
<dbReference type="EMBL" id="CM023481">
    <property type="protein sequence ID" value="KAH6948145.1"/>
    <property type="molecule type" value="Genomic_DNA"/>
</dbReference>
<gene>
    <name evidence="1" type="ORF">HPB50_023095</name>
</gene>
<proteinExistence type="predicted"/>
<comment type="caution">
    <text evidence="1">The sequence shown here is derived from an EMBL/GenBank/DDBJ whole genome shotgun (WGS) entry which is preliminary data.</text>
</comment>
<reference evidence="1" key="1">
    <citation type="submission" date="2020-05" db="EMBL/GenBank/DDBJ databases">
        <title>Large-scale comparative analyses of tick genomes elucidate their genetic diversity and vector capacities.</title>
        <authorList>
            <person name="Jia N."/>
            <person name="Wang J."/>
            <person name="Shi W."/>
            <person name="Du L."/>
            <person name="Sun Y."/>
            <person name="Zhan W."/>
            <person name="Jiang J."/>
            <person name="Wang Q."/>
            <person name="Zhang B."/>
            <person name="Ji P."/>
            <person name="Sakyi L.B."/>
            <person name="Cui X."/>
            <person name="Yuan T."/>
            <person name="Jiang B."/>
            <person name="Yang W."/>
            <person name="Lam T.T.-Y."/>
            <person name="Chang Q."/>
            <person name="Ding S."/>
            <person name="Wang X."/>
            <person name="Zhu J."/>
            <person name="Ruan X."/>
            <person name="Zhao L."/>
            <person name="Wei J."/>
            <person name="Que T."/>
            <person name="Du C."/>
            <person name="Cheng J."/>
            <person name="Dai P."/>
            <person name="Han X."/>
            <person name="Huang E."/>
            <person name="Gao Y."/>
            <person name="Liu J."/>
            <person name="Shao H."/>
            <person name="Ye R."/>
            <person name="Li L."/>
            <person name="Wei W."/>
            <person name="Wang X."/>
            <person name="Wang C."/>
            <person name="Yang T."/>
            <person name="Huo Q."/>
            <person name="Li W."/>
            <person name="Guo W."/>
            <person name="Chen H."/>
            <person name="Zhou L."/>
            <person name="Ni X."/>
            <person name="Tian J."/>
            <person name="Zhou Y."/>
            <person name="Sheng Y."/>
            <person name="Liu T."/>
            <person name="Pan Y."/>
            <person name="Xia L."/>
            <person name="Li J."/>
            <person name="Zhao F."/>
            <person name="Cao W."/>
        </authorList>
    </citation>
    <scope>NUCLEOTIDE SEQUENCE</scope>
    <source>
        <strain evidence="1">Hyas-2018</strain>
    </source>
</reference>